<name>A0A0G1D752_9BACT</name>
<evidence type="ECO:0000313" key="2">
    <source>
        <dbReference type="Proteomes" id="UP000033980"/>
    </source>
</evidence>
<accession>A0A0G1D752</accession>
<protein>
    <submittedName>
        <fullName evidence="1">Uncharacterized protein</fullName>
    </submittedName>
</protein>
<dbReference type="EMBL" id="LCFK01000020">
    <property type="protein sequence ID" value="KKS93509.1"/>
    <property type="molecule type" value="Genomic_DNA"/>
</dbReference>
<comment type="caution">
    <text evidence="1">The sequence shown here is derived from an EMBL/GenBank/DDBJ whole genome shotgun (WGS) entry which is preliminary data.</text>
</comment>
<evidence type="ECO:0000313" key="1">
    <source>
        <dbReference type="EMBL" id="KKS93509.1"/>
    </source>
</evidence>
<organism evidence="1 2">
    <name type="scientific">Candidatus Collierbacteria bacterium GW2011_GWC2_43_12</name>
    <dbReference type="NCBI Taxonomy" id="1618390"/>
    <lineage>
        <taxon>Bacteria</taxon>
        <taxon>Candidatus Collieribacteriota</taxon>
    </lineage>
</organism>
<sequence>MDRKTLRSNRLPTLIASDLVELGLPDLYYQVQALLQAQGVTLIDIETGQIINGQVNIMEVGMIEAGKPRKIRHQLGYIQPTLPDEIVYERPDVDAVLIMDEKNQEIGRPLYLLVQVIEQINVEKWKSILWEVAKKMIKNIRGSRQPQVVFGVTSLSCGDGLDDSARNTALRKVQGYGGQNTNGVSDMVIHIEELLWEEEDEGDDKDSC</sequence>
<dbReference type="AlphaFoldDB" id="A0A0G1D752"/>
<dbReference type="Proteomes" id="UP000033980">
    <property type="component" value="Unassembled WGS sequence"/>
</dbReference>
<reference evidence="1 2" key="1">
    <citation type="journal article" date="2015" name="Nature">
        <title>rRNA introns, odd ribosomes, and small enigmatic genomes across a large radiation of phyla.</title>
        <authorList>
            <person name="Brown C.T."/>
            <person name="Hug L.A."/>
            <person name="Thomas B.C."/>
            <person name="Sharon I."/>
            <person name="Castelle C.J."/>
            <person name="Singh A."/>
            <person name="Wilkins M.J."/>
            <person name="Williams K.H."/>
            <person name="Banfield J.F."/>
        </authorList>
    </citation>
    <scope>NUCLEOTIDE SEQUENCE [LARGE SCALE GENOMIC DNA]</scope>
</reference>
<proteinExistence type="predicted"/>
<gene>
    <name evidence="1" type="ORF">UV68_C0020G0009</name>
</gene>